<dbReference type="FunFam" id="2.60.40.10:FF:000437">
    <property type="entry name" value="Beat-IIIc, isoform A"/>
    <property type="match status" value="1"/>
</dbReference>
<dbReference type="PANTHER" id="PTHR21261">
    <property type="entry name" value="BEAT PROTEIN"/>
    <property type="match status" value="1"/>
</dbReference>
<feature type="chain" id="PRO_5019730762" description="Ig-like domain-containing protein" evidence="1">
    <location>
        <begin position="27"/>
        <end position="309"/>
    </location>
</feature>
<dbReference type="PANTHER" id="PTHR21261:SF15">
    <property type="entry name" value="BEATEN PATH IIIA, ISOFORM D-RELATED"/>
    <property type="match status" value="1"/>
</dbReference>
<feature type="domain" description="Ig-like" evidence="2">
    <location>
        <begin position="41"/>
        <end position="135"/>
    </location>
</feature>
<evidence type="ECO:0000313" key="4">
    <source>
        <dbReference type="Proteomes" id="UP000291343"/>
    </source>
</evidence>
<organism evidence="3 4">
    <name type="scientific">Laodelphax striatellus</name>
    <name type="common">Small brown planthopper</name>
    <name type="synonym">Delphax striatella</name>
    <dbReference type="NCBI Taxonomy" id="195883"/>
    <lineage>
        <taxon>Eukaryota</taxon>
        <taxon>Metazoa</taxon>
        <taxon>Ecdysozoa</taxon>
        <taxon>Arthropoda</taxon>
        <taxon>Hexapoda</taxon>
        <taxon>Insecta</taxon>
        <taxon>Pterygota</taxon>
        <taxon>Neoptera</taxon>
        <taxon>Paraneoptera</taxon>
        <taxon>Hemiptera</taxon>
        <taxon>Auchenorrhyncha</taxon>
        <taxon>Fulgoroidea</taxon>
        <taxon>Delphacidae</taxon>
        <taxon>Criomorphinae</taxon>
        <taxon>Laodelphax</taxon>
    </lineage>
</organism>
<dbReference type="EMBL" id="QKKF02035045">
    <property type="protein sequence ID" value="RZF33069.1"/>
    <property type="molecule type" value="Genomic_DNA"/>
</dbReference>
<dbReference type="InterPro" id="IPR007110">
    <property type="entry name" value="Ig-like_dom"/>
</dbReference>
<feature type="signal peptide" evidence="1">
    <location>
        <begin position="1"/>
        <end position="26"/>
    </location>
</feature>
<accession>A0A482WHP7</accession>
<name>A0A482WHP7_LAOST</name>
<gene>
    <name evidence="3" type="ORF">LSTR_LSTR017500</name>
</gene>
<dbReference type="Pfam" id="PF13895">
    <property type="entry name" value="Ig_2"/>
    <property type="match status" value="1"/>
</dbReference>
<dbReference type="InterPro" id="IPR013783">
    <property type="entry name" value="Ig-like_fold"/>
</dbReference>
<proteinExistence type="predicted"/>
<dbReference type="Proteomes" id="UP000291343">
    <property type="component" value="Unassembled WGS sequence"/>
</dbReference>
<evidence type="ECO:0000313" key="3">
    <source>
        <dbReference type="EMBL" id="RZF33069.1"/>
    </source>
</evidence>
<dbReference type="SMART" id="SM00409">
    <property type="entry name" value="IG"/>
    <property type="match status" value="1"/>
</dbReference>
<dbReference type="SUPFAM" id="SSF48726">
    <property type="entry name" value="Immunoglobulin"/>
    <property type="match status" value="1"/>
</dbReference>
<dbReference type="Gene3D" id="2.60.40.10">
    <property type="entry name" value="Immunoglobulins"/>
    <property type="match status" value="2"/>
</dbReference>
<sequence>MMAASTSGNILFFYFTCLLGNHGAMCLKLTNFDVPNHVDMGSSATLVCEFDVDSAALNSVKWYKDEHEFFRYVPNSPTANTQSFPLTGISLDNIKSDKNRVILNRLTYNSSGIYRCEVSTDLPDFKIAYESKNLTVVSFPRWGPEIANIQEHYTVGQVISGNCSVAPCHPKPKITWLINNHMVDRRSVFVNFENHDDGRWLTSAWSTLHYELRAEDFQNENQAVQIVCRVSLGGIQGTELENKFTSKLLSKKSTQESALQSLRNSGGNYKHNYIQQLILMTTVQLLVLLILPKWTHTPLACHVNGLMVH</sequence>
<dbReference type="AlphaFoldDB" id="A0A482WHP7"/>
<dbReference type="STRING" id="195883.A0A482WHP7"/>
<keyword evidence="1" id="KW-0732">Signal</keyword>
<dbReference type="OrthoDB" id="10015491at2759"/>
<dbReference type="InterPro" id="IPR036179">
    <property type="entry name" value="Ig-like_dom_sf"/>
</dbReference>
<dbReference type="InParanoid" id="A0A482WHP7"/>
<comment type="caution">
    <text evidence="3">The sequence shown here is derived from an EMBL/GenBank/DDBJ whole genome shotgun (WGS) entry which is preliminary data.</text>
</comment>
<dbReference type="SMR" id="A0A482WHP7"/>
<evidence type="ECO:0000259" key="2">
    <source>
        <dbReference type="PROSITE" id="PS50835"/>
    </source>
</evidence>
<reference evidence="3 4" key="1">
    <citation type="journal article" date="2017" name="Gigascience">
        <title>Genome sequence of the small brown planthopper, Laodelphax striatellus.</title>
        <authorList>
            <person name="Zhu J."/>
            <person name="Jiang F."/>
            <person name="Wang X."/>
            <person name="Yang P."/>
            <person name="Bao Y."/>
            <person name="Zhao W."/>
            <person name="Wang W."/>
            <person name="Lu H."/>
            <person name="Wang Q."/>
            <person name="Cui N."/>
            <person name="Li J."/>
            <person name="Chen X."/>
            <person name="Luo L."/>
            <person name="Yu J."/>
            <person name="Kang L."/>
            <person name="Cui F."/>
        </authorList>
    </citation>
    <scope>NUCLEOTIDE SEQUENCE [LARGE SCALE GENOMIC DNA]</scope>
    <source>
        <strain evidence="3">Lst14</strain>
    </source>
</reference>
<feature type="domain" description="Ig-like" evidence="2">
    <location>
        <begin position="144"/>
        <end position="245"/>
    </location>
</feature>
<dbReference type="InterPro" id="IPR003599">
    <property type="entry name" value="Ig_sub"/>
</dbReference>
<dbReference type="PROSITE" id="PS50835">
    <property type="entry name" value="IG_LIKE"/>
    <property type="match status" value="2"/>
</dbReference>
<protein>
    <recommendedName>
        <fullName evidence="2">Ig-like domain-containing protein</fullName>
    </recommendedName>
</protein>
<keyword evidence="4" id="KW-1185">Reference proteome</keyword>
<evidence type="ECO:0000256" key="1">
    <source>
        <dbReference type="SAM" id="SignalP"/>
    </source>
</evidence>